<evidence type="ECO:0000313" key="2">
    <source>
        <dbReference type="Proteomes" id="UP001316087"/>
    </source>
</evidence>
<dbReference type="EMBL" id="JAKZFC010000004">
    <property type="protein sequence ID" value="MCH7322569.1"/>
    <property type="molecule type" value="Genomic_DNA"/>
</dbReference>
<dbReference type="SUPFAM" id="SSF53474">
    <property type="entry name" value="alpha/beta-Hydrolases"/>
    <property type="match status" value="1"/>
</dbReference>
<proteinExistence type="predicted"/>
<reference evidence="1 2" key="1">
    <citation type="submission" date="2022-03" db="EMBL/GenBank/DDBJ databases">
        <authorList>
            <person name="Jo J.-H."/>
            <person name="Im W.-T."/>
        </authorList>
    </citation>
    <scope>NUCLEOTIDE SEQUENCE [LARGE SCALE GENOMIC DNA]</scope>
    <source>
        <strain evidence="1 2">MA9</strain>
    </source>
</reference>
<keyword evidence="2" id="KW-1185">Reference proteome</keyword>
<evidence type="ECO:0008006" key="3">
    <source>
        <dbReference type="Google" id="ProtNLM"/>
    </source>
</evidence>
<gene>
    <name evidence="1" type="ORF">LZ480_11765</name>
</gene>
<organism evidence="1 2">
    <name type="scientific">Solibacillus palustris</name>
    <dbReference type="NCBI Taxonomy" id="2908203"/>
    <lineage>
        <taxon>Bacteria</taxon>
        <taxon>Bacillati</taxon>
        <taxon>Bacillota</taxon>
        <taxon>Bacilli</taxon>
        <taxon>Bacillales</taxon>
        <taxon>Caryophanaceae</taxon>
        <taxon>Solibacillus</taxon>
    </lineage>
</organism>
<dbReference type="RefSeq" id="WP_241369638.1">
    <property type="nucleotide sequence ID" value="NZ_JAKZFC010000004.1"/>
</dbReference>
<comment type="caution">
    <text evidence="1">The sequence shown here is derived from an EMBL/GenBank/DDBJ whole genome shotgun (WGS) entry which is preliminary data.</text>
</comment>
<protein>
    <recommendedName>
        <fullName evidence="3">Esterase</fullName>
    </recommendedName>
</protein>
<accession>A0ABS9UEP2</accession>
<name>A0ABS9UEP2_9BACL</name>
<dbReference type="InterPro" id="IPR029058">
    <property type="entry name" value="AB_hydrolase_fold"/>
</dbReference>
<dbReference type="Gene3D" id="3.40.50.1820">
    <property type="entry name" value="alpha/beta hydrolase"/>
    <property type="match status" value="1"/>
</dbReference>
<sequence length="98" mass="10970">MCGLQHPLVFTKYVALSPSIWWNDHESLGILQSTDLQNPAPLYITVGGEEGDIVDDAQKFHEIAHTKGIQSEFYVAECENHASIIPTTMSRVLRFIKA</sequence>
<evidence type="ECO:0000313" key="1">
    <source>
        <dbReference type="EMBL" id="MCH7322569.1"/>
    </source>
</evidence>
<dbReference type="Proteomes" id="UP001316087">
    <property type="component" value="Unassembled WGS sequence"/>
</dbReference>